<protein>
    <submittedName>
        <fullName evidence="2">Uncharacterized protein</fullName>
    </submittedName>
</protein>
<name>A0AAD6ZDD4_9AGAR</name>
<organism evidence="2 3">
    <name type="scientific">Mycena albidolilacea</name>
    <dbReference type="NCBI Taxonomy" id="1033008"/>
    <lineage>
        <taxon>Eukaryota</taxon>
        <taxon>Fungi</taxon>
        <taxon>Dikarya</taxon>
        <taxon>Basidiomycota</taxon>
        <taxon>Agaricomycotina</taxon>
        <taxon>Agaricomycetes</taxon>
        <taxon>Agaricomycetidae</taxon>
        <taxon>Agaricales</taxon>
        <taxon>Marasmiineae</taxon>
        <taxon>Mycenaceae</taxon>
        <taxon>Mycena</taxon>
    </lineage>
</organism>
<evidence type="ECO:0000313" key="2">
    <source>
        <dbReference type="EMBL" id="KAJ7315778.1"/>
    </source>
</evidence>
<keyword evidence="3" id="KW-1185">Reference proteome</keyword>
<evidence type="ECO:0000313" key="3">
    <source>
        <dbReference type="Proteomes" id="UP001218218"/>
    </source>
</evidence>
<gene>
    <name evidence="2" type="ORF">DFH08DRAFT_1039575</name>
</gene>
<reference evidence="2" key="1">
    <citation type="submission" date="2023-03" db="EMBL/GenBank/DDBJ databases">
        <title>Massive genome expansion in bonnet fungi (Mycena s.s.) driven by repeated elements and novel gene families across ecological guilds.</title>
        <authorList>
            <consortium name="Lawrence Berkeley National Laboratory"/>
            <person name="Harder C.B."/>
            <person name="Miyauchi S."/>
            <person name="Viragh M."/>
            <person name="Kuo A."/>
            <person name="Thoen E."/>
            <person name="Andreopoulos B."/>
            <person name="Lu D."/>
            <person name="Skrede I."/>
            <person name="Drula E."/>
            <person name="Henrissat B."/>
            <person name="Morin E."/>
            <person name="Kohler A."/>
            <person name="Barry K."/>
            <person name="LaButti K."/>
            <person name="Morin E."/>
            <person name="Salamov A."/>
            <person name="Lipzen A."/>
            <person name="Mereny Z."/>
            <person name="Hegedus B."/>
            <person name="Baldrian P."/>
            <person name="Stursova M."/>
            <person name="Weitz H."/>
            <person name="Taylor A."/>
            <person name="Grigoriev I.V."/>
            <person name="Nagy L.G."/>
            <person name="Martin F."/>
            <person name="Kauserud H."/>
        </authorList>
    </citation>
    <scope>NUCLEOTIDE SEQUENCE</scope>
    <source>
        <strain evidence="2">CBHHK002</strain>
    </source>
</reference>
<dbReference type="EMBL" id="JARIHO010000060">
    <property type="protein sequence ID" value="KAJ7315778.1"/>
    <property type="molecule type" value="Genomic_DNA"/>
</dbReference>
<dbReference type="Proteomes" id="UP001218218">
    <property type="component" value="Unassembled WGS sequence"/>
</dbReference>
<sequence>MIFSGAFVRPETHAQGWWLAALRFGAPISSLPNTLPPLSKLELCSAARHTDSVRTIHSDSQLRRMHDSPPLWALRLPSDHTGLAHRRISNLLKPTGYREGYAALLDAPRCDLRLPFRCLQGQATTQLLPRSLPIQTTAAPARLDGDGCSLHLMIWLGLAASHPSLPGRVCATSSSPFTLPAALPPRVPLRTSSTPRPRRLKLESKRCALRRPPPTHDPRPWPPEDSTSAVRPGAPCDCAALHPDTLHRHEVLPVDQPSSSGQLDTHIPQDLCAWNSPAPRAQYGPHICT</sequence>
<proteinExistence type="predicted"/>
<dbReference type="AlphaFoldDB" id="A0AAD6ZDD4"/>
<evidence type="ECO:0000256" key="1">
    <source>
        <dbReference type="SAM" id="MobiDB-lite"/>
    </source>
</evidence>
<comment type="caution">
    <text evidence="2">The sequence shown here is derived from an EMBL/GenBank/DDBJ whole genome shotgun (WGS) entry which is preliminary data.</text>
</comment>
<accession>A0AAD6ZDD4</accession>
<feature type="region of interest" description="Disordered" evidence="1">
    <location>
        <begin position="181"/>
        <end position="234"/>
    </location>
</feature>